<dbReference type="EMBL" id="REGN01006929">
    <property type="protein sequence ID" value="RNA07844.1"/>
    <property type="molecule type" value="Genomic_DNA"/>
</dbReference>
<accession>A0A3M7Q9K9</accession>
<comment type="caution">
    <text evidence="1">The sequence shown here is derived from an EMBL/GenBank/DDBJ whole genome shotgun (WGS) entry which is preliminary data.</text>
</comment>
<gene>
    <name evidence="1" type="ORF">BpHYR1_010301</name>
</gene>
<keyword evidence="2" id="KW-1185">Reference proteome</keyword>
<sequence>MCDDKIIFMHALINAFYHQNIYSVPLLIHKRKQERPTATASALIRQLNETQPEADVDEYPSSSEETICLSTKSICISLGNSSIINLIRTAPARLAKIYLYCAIKGLTIESNITNGILIIDIRSCTSSEACRTNLSESQISPHKYHFDSKLEIFCLAINDFKKYSDFLV</sequence>
<name>A0A3M7Q9K9_BRAPC</name>
<organism evidence="1 2">
    <name type="scientific">Brachionus plicatilis</name>
    <name type="common">Marine rotifer</name>
    <name type="synonym">Brachionus muelleri</name>
    <dbReference type="NCBI Taxonomy" id="10195"/>
    <lineage>
        <taxon>Eukaryota</taxon>
        <taxon>Metazoa</taxon>
        <taxon>Spiralia</taxon>
        <taxon>Gnathifera</taxon>
        <taxon>Rotifera</taxon>
        <taxon>Eurotatoria</taxon>
        <taxon>Monogononta</taxon>
        <taxon>Pseudotrocha</taxon>
        <taxon>Ploima</taxon>
        <taxon>Brachionidae</taxon>
        <taxon>Brachionus</taxon>
    </lineage>
</organism>
<protein>
    <submittedName>
        <fullName evidence="1">Uncharacterized protein</fullName>
    </submittedName>
</protein>
<dbReference type="Proteomes" id="UP000276133">
    <property type="component" value="Unassembled WGS sequence"/>
</dbReference>
<dbReference type="AlphaFoldDB" id="A0A3M7Q9K9"/>
<proteinExistence type="predicted"/>
<evidence type="ECO:0000313" key="1">
    <source>
        <dbReference type="EMBL" id="RNA07844.1"/>
    </source>
</evidence>
<reference evidence="1 2" key="1">
    <citation type="journal article" date="2018" name="Sci. Rep.">
        <title>Genomic signatures of local adaptation to the degree of environmental predictability in rotifers.</title>
        <authorList>
            <person name="Franch-Gras L."/>
            <person name="Hahn C."/>
            <person name="Garcia-Roger E.M."/>
            <person name="Carmona M.J."/>
            <person name="Serra M."/>
            <person name="Gomez A."/>
        </authorList>
    </citation>
    <scope>NUCLEOTIDE SEQUENCE [LARGE SCALE GENOMIC DNA]</scope>
    <source>
        <strain evidence="1">HYR1</strain>
    </source>
</reference>
<evidence type="ECO:0000313" key="2">
    <source>
        <dbReference type="Proteomes" id="UP000276133"/>
    </source>
</evidence>